<dbReference type="InterPro" id="IPR037482">
    <property type="entry name" value="ST1585_MBL-fold"/>
</dbReference>
<evidence type="ECO:0000256" key="1">
    <source>
        <dbReference type="SAM" id="Coils"/>
    </source>
</evidence>
<accession>A0A381PZH2</accession>
<reference evidence="3" key="1">
    <citation type="submission" date="2018-05" db="EMBL/GenBank/DDBJ databases">
        <authorList>
            <person name="Lanie J.A."/>
            <person name="Ng W.-L."/>
            <person name="Kazmierczak K.M."/>
            <person name="Andrzejewski T.M."/>
            <person name="Davidsen T.M."/>
            <person name="Wayne K.J."/>
            <person name="Tettelin H."/>
            <person name="Glass J.I."/>
            <person name="Rusch D."/>
            <person name="Podicherti R."/>
            <person name="Tsui H.-C.T."/>
            <person name="Winkler M.E."/>
        </authorList>
    </citation>
    <scope>NUCLEOTIDE SEQUENCE</scope>
</reference>
<feature type="domain" description="Metallo-beta-lactamase" evidence="2">
    <location>
        <begin position="16"/>
        <end position="216"/>
    </location>
</feature>
<evidence type="ECO:0000313" key="3">
    <source>
        <dbReference type="EMBL" id="SUZ70793.1"/>
    </source>
</evidence>
<dbReference type="CDD" id="cd07726">
    <property type="entry name" value="ST1585-like_MBL-fold"/>
    <property type="match status" value="1"/>
</dbReference>
<dbReference type="PANTHER" id="PTHR42951:SF22">
    <property type="entry name" value="METALLO BETA-LACTAMASE SUPERFAMILY LIPOPROTEIN"/>
    <property type="match status" value="1"/>
</dbReference>
<dbReference type="InterPro" id="IPR050855">
    <property type="entry name" value="NDM-1-like"/>
</dbReference>
<dbReference type="PANTHER" id="PTHR42951">
    <property type="entry name" value="METALLO-BETA-LACTAMASE DOMAIN-CONTAINING"/>
    <property type="match status" value="1"/>
</dbReference>
<dbReference type="Pfam" id="PF00753">
    <property type="entry name" value="Lactamase_B"/>
    <property type="match status" value="1"/>
</dbReference>
<evidence type="ECO:0000259" key="2">
    <source>
        <dbReference type="SMART" id="SM00849"/>
    </source>
</evidence>
<dbReference type="SMART" id="SM00849">
    <property type="entry name" value="Lactamase_B"/>
    <property type="match status" value="1"/>
</dbReference>
<dbReference type="EMBL" id="UINC01001102">
    <property type="protein sequence ID" value="SUZ70793.1"/>
    <property type="molecule type" value="Genomic_DNA"/>
</dbReference>
<organism evidence="3">
    <name type="scientific">marine metagenome</name>
    <dbReference type="NCBI Taxonomy" id="408172"/>
    <lineage>
        <taxon>unclassified sequences</taxon>
        <taxon>metagenomes</taxon>
        <taxon>ecological metagenomes</taxon>
    </lineage>
</organism>
<gene>
    <name evidence="3" type="ORF">METZ01_LOCUS23647</name>
</gene>
<dbReference type="Gene3D" id="3.60.15.10">
    <property type="entry name" value="Ribonuclease Z/Hydroxyacylglutathione hydrolase-like"/>
    <property type="match status" value="1"/>
</dbReference>
<proteinExistence type="predicted"/>
<dbReference type="InterPro" id="IPR036866">
    <property type="entry name" value="RibonucZ/Hydroxyglut_hydro"/>
</dbReference>
<dbReference type="AlphaFoldDB" id="A0A381PZH2"/>
<keyword evidence="1" id="KW-0175">Coiled coil</keyword>
<dbReference type="InterPro" id="IPR001279">
    <property type="entry name" value="Metallo-B-lactamas"/>
</dbReference>
<sequence>MTVVPIDVVHLGLRGVIASYWIDGPEPAIVDPGPSTSLDGLEDGLAQLGVGLPDISHVLLTHVHLDHAGGTGHLVSRFPHLQVHVHADGAPHMADPERLVASTRRTFGEAHDRLWGDVMPVPAERIQPWEPAERVPASKPVPGVRAFATPGHISHHVSYLAEADGIFVAGDTLGVILAPGAPSYPPTPPPSVDVPAWLETLHALESVDPDAFGVSHFGIHDDFTGRLSEMRERLSALRDRVEAALASGDDSDRDVYEGEIREAISAFRPRDEVDGYFNAFSAAVDWDGMRLHLERAARA</sequence>
<protein>
    <recommendedName>
        <fullName evidence="2">Metallo-beta-lactamase domain-containing protein</fullName>
    </recommendedName>
</protein>
<dbReference type="SUPFAM" id="SSF56281">
    <property type="entry name" value="Metallo-hydrolase/oxidoreductase"/>
    <property type="match status" value="1"/>
</dbReference>
<feature type="coiled-coil region" evidence="1">
    <location>
        <begin position="220"/>
        <end position="247"/>
    </location>
</feature>
<name>A0A381PZH2_9ZZZZ</name>